<evidence type="ECO:0000313" key="3">
    <source>
        <dbReference type="Proteomes" id="UP000660262"/>
    </source>
</evidence>
<accession>A0A830HN08</accession>
<feature type="compositionally biased region" description="Acidic residues" evidence="1">
    <location>
        <begin position="56"/>
        <end position="73"/>
    </location>
</feature>
<dbReference type="Proteomes" id="UP000660262">
    <property type="component" value="Unassembled WGS sequence"/>
</dbReference>
<organism evidence="2 3">
    <name type="scientific">Pycnococcus provasolii</name>
    <dbReference type="NCBI Taxonomy" id="41880"/>
    <lineage>
        <taxon>Eukaryota</taxon>
        <taxon>Viridiplantae</taxon>
        <taxon>Chlorophyta</taxon>
        <taxon>Pseudoscourfieldiophyceae</taxon>
        <taxon>Pseudoscourfieldiales</taxon>
        <taxon>Pycnococcaceae</taxon>
        <taxon>Pycnococcus</taxon>
    </lineage>
</organism>
<reference evidence="2" key="1">
    <citation type="submission" date="2020-10" db="EMBL/GenBank/DDBJ databases">
        <title>Unveiling of a novel bifunctional photoreceptor, Dualchrome1, isolated from a cosmopolitan green alga.</title>
        <authorList>
            <person name="Suzuki S."/>
            <person name="Kawachi M."/>
        </authorList>
    </citation>
    <scope>NUCLEOTIDE SEQUENCE</scope>
    <source>
        <strain evidence="2">NIES 2893</strain>
    </source>
</reference>
<keyword evidence="3" id="KW-1185">Reference proteome</keyword>
<dbReference type="OrthoDB" id="498415at2759"/>
<evidence type="ECO:0000256" key="1">
    <source>
        <dbReference type="SAM" id="MobiDB-lite"/>
    </source>
</evidence>
<proteinExistence type="predicted"/>
<sequence>MAMAIIILPRRPGIKPSSSESASPSNLQGEGLEFSEENYGGHFKQPKWLRQQSFDNNEDGSSDDSNENDENDNDASAPDRYFNDDEPVDARHGSDAESAKEEFTWRACSQCPLGRAEWPWGDWNYMHGVIGRMCYSNPEKDGYEKTQEVDTITLAPSRNDRLGPEQELLNCDESVCDRCSSNGNKCAGCAVKIESLPKRVSLGLPGFETREFERPTGATGRRMYVTEDPDGTRSVTKLGLRLKTFSNVYPFGLLAKRCGFEDIIAREWRAPLHGEIPNDAALKFADGGTIDVTDALFARYAEGAPISLVKNLASFRNTPAENHHDETVKKVAEIYKNLNKTQMLMATVEEFLFSQGDRHPENIHITAEGNLKFIDNVDACFGHYNWAWSEFGFGMNVNTPFIPTTTVFEIERRGFTFPAPNPRIRGTEVYNSLGQMLDYRCHVPGGKIGKKFPRKAAQCIRDLHGMTVEEVRTTFKFQEVHQAALIRAKATLLHTLGFEGALDAMRVASMNKHPLLPPRCTLDDPEPHKTVGNEYEIVDLLPCGVHRDAGHAADDWCIGHEDFRVNVVKNLHDLGLADLSGMGCDNDANMCGKMQ</sequence>
<feature type="region of interest" description="Disordered" evidence="1">
    <location>
        <begin position="1"/>
        <end position="99"/>
    </location>
</feature>
<comment type="caution">
    <text evidence="2">The sequence shown here is derived from an EMBL/GenBank/DDBJ whole genome shotgun (WGS) entry which is preliminary data.</text>
</comment>
<evidence type="ECO:0000313" key="2">
    <source>
        <dbReference type="EMBL" id="GHP08278.1"/>
    </source>
</evidence>
<dbReference type="EMBL" id="BNJQ01000020">
    <property type="protein sequence ID" value="GHP08278.1"/>
    <property type="molecule type" value="Genomic_DNA"/>
</dbReference>
<gene>
    <name evidence="2" type="ORF">PPROV_000701900</name>
</gene>
<protein>
    <recommendedName>
        <fullName evidence="4">PI3K/PI4K catalytic domain-containing protein</fullName>
    </recommendedName>
</protein>
<name>A0A830HN08_9CHLO</name>
<evidence type="ECO:0008006" key="4">
    <source>
        <dbReference type="Google" id="ProtNLM"/>
    </source>
</evidence>
<dbReference type="AlphaFoldDB" id="A0A830HN08"/>
<feature type="compositionally biased region" description="Low complexity" evidence="1">
    <location>
        <begin position="16"/>
        <end position="25"/>
    </location>
</feature>
<feature type="compositionally biased region" description="Basic and acidic residues" evidence="1">
    <location>
        <begin position="88"/>
        <end position="99"/>
    </location>
</feature>